<comment type="similarity">
    <text evidence="2">Belongs to the SURF6 family.</text>
</comment>
<feature type="region of interest" description="Disordered" evidence="4">
    <location>
        <begin position="148"/>
        <end position="232"/>
    </location>
</feature>
<feature type="compositionally biased region" description="Basic residues" evidence="4">
    <location>
        <begin position="291"/>
        <end position="302"/>
    </location>
</feature>
<evidence type="ECO:0000256" key="4">
    <source>
        <dbReference type="SAM" id="MobiDB-lite"/>
    </source>
</evidence>
<proteinExistence type="inferred from homology"/>
<dbReference type="Proteomes" id="UP001307889">
    <property type="component" value="Chromosome 4"/>
</dbReference>
<feature type="compositionally biased region" description="Basic residues" evidence="4">
    <location>
        <begin position="327"/>
        <end position="346"/>
    </location>
</feature>
<evidence type="ECO:0000256" key="2">
    <source>
        <dbReference type="ARBA" id="ARBA00005904"/>
    </source>
</evidence>
<gene>
    <name evidence="6" type="ORF">NTJ_06331</name>
</gene>
<evidence type="ECO:0000313" key="7">
    <source>
        <dbReference type="Proteomes" id="UP001307889"/>
    </source>
</evidence>
<feature type="compositionally biased region" description="Basic and acidic residues" evidence="4">
    <location>
        <begin position="219"/>
        <end position="232"/>
    </location>
</feature>
<feature type="domain" description="Ribosomal RNA-processing protein 14/surfeit locus protein 6 C-terminal" evidence="5">
    <location>
        <begin position="152"/>
        <end position="335"/>
    </location>
</feature>
<dbReference type="InterPro" id="IPR029190">
    <property type="entry name" value="Rrp14/SURF6_C"/>
</dbReference>
<comment type="subcellular location">
    <subcellularLocation>
        <location evidence="1">Nucleus</location>
    </subcellularLocation>
</comment>
<feature type="compositionally biased region" description="Acidic residues" evidence="4">
    <location>
        <begin position="84"/>
        <end position="105"/>
    </location>
</feature>
<evidence type="ECO:0000256" key="1">
    <source>
        <dbReference type="ARBA" id="ARBA00004123"/>
    </source>
</evidence>
<protein>
    <submittedName>
        <fullName evidence="6">Surfeit locus protein 6</fullName>
    </submittedName>
</protein>
<evidence type="ECO:0000256" key="3">
    <source>
        <dbReference type="ARBA" id="ARBA00023242"/>
    </source>
</evidence>
<feature type="region of interest" description="Disordered" evidence="4">
    <location>
        <begin position="1"/>
        <end position="37"/>
    </location>
</feature>
<name>A0ABN7AMQ7_9HEMI</name>
<dbReference type="PANTHER" id="PTHR14369">
    <property type="entry name" value="SURFEIT LOCUS PROTEIN 6"/>
    <property type="match status" value="1"/>
</dbReference>
<keyword evidence="3" id="KW-0539">Nucleus</keyword>
<feature type="region of interest" description="Disordered" evidence="4">
    <location>
        <begin position="77"/>
        <end position="125"/>
    </location>
</feature>
<organism evidence="6 7">
    <name type="scientific">Nesidiocoris tenuis</name>
    <dbReference type="NCBI Taxonomy" id="355587"/>
    <lineage>
        <taxon>Eukaryota</taxon>
        <taxon>Metazoa</taxon>
        <taxon>Ecdysozoa</taxon>
        <taxon>Arthropoda</taxon>
        <taxon>Hexapoda</taxon>
        <taxon>Insecta</taxon>
        <taxon>Pterygota</taxon>
        <taxon>Neoptera</taxon>
        <taxon>Paraneoptera</taxon>
        <taxon>Hemiptera</taxon>
        <taxon>Heteroptera</taxon>
        <taxon>Panheteroptera</taxon>
        <taxon>Cimicomorpha</taxon>
        <taxon>Miridae</taxon>
        <taxon>Dicyphina</taxon>
        <taxon>Nesidiocoris</taxon>
    </lineage>
</organism>
<dbReference type="PANTHER" id="PTHR14369:SF0">
    <property type="entry name" value="SURFEIT LOCUS PROTEIN 6"/>
    <property type="match status" value="1"/>
</dbReference>
<feature type="compositionally biased region" description="Basic residues" evidence="4">
    <location>
        <begin position="168"/>
        <end position="181"/>
    </location>
</feature>
<keyword evidence="7" id="KW-1185">Reference proteome</keyword>
<feature type="compositionally biased region" description="Basic and acidic residues" evidence="4">
    <location>
        <begin position="303"/>
        <end position="326"/>
    </location>
</feature>
<evidence type="ECO:0000259" key="5">
    <source>
        <dbReference type="Pfam" id="PF04935"/>
    </source>
</evidence>
<accession>A0ABN7AMQ7</accession>
<dbReference type="InterPro" id="IPR007019">
    <property type="entry name" value="SURF6"/>
</dbReference>
<evidence type="ECO:0000313" key="6">
    <source>
        <dbReference type="EMBL" id="BES93522.1"/>
    </source>
</evidence>
<dbReference type="Pfam" id="PF04935">
    <property type="entry name" value="SURF6"/>
    <property type="match status" value="1"/>
</dbReference>
<reference evidence="6 7" key="1">
    <citation type="submission" date="2023-09" db="EMBL/GenBank/DDBJ databases">
        <title>Nesidiocoris tenuis whole genome shotgun sequence.</title>
        <authorList>
            <person name="Shibata T."/>
            <person name="Shimoda M."/>
            <person name="Kobayashi T."/>
            <person name="Uehara T."/>
        </authorList>
    </citation>
    <scope>NUCLEOTIDE SEQUENCE [LARGE SCALE GENOMIC DNA]</scope>
    <source>
        <strain evidence="6 7">Japan</strain>
    </source>
</reference>
<sequence>MGKKKFNSTLASPKVVAQSENTEDVITKSPKKSSKRKINVRARKLYEPFMTFLKSYQAFAETLPRRFLEFDDKKREDLAQKDEEAQDGEDDEKLEETSEPEEIEEETKNSAVQKKKTFGSTTRAKTIAELKQRLADLRGKKLDYQERLKKKGLKSRLTKKQRLEERAKLKKEKQKLKKKSSKSGNLNKPKPVEDDVKPQPKAAEPPTMIFSKLEVPQEEGFKKKVNKDPKRMLQKIEKSQKKLKELEAKGKTDTVMRIKEKMAWDSAIKKAEGVKVKDDVELLKKTIRKKTELKKHSKKKWDKRLEATEHRKKDSQAKRNENISKKLKEKKQKKIKKSIKKGRVVL</sequence>
<feature type="compositionally biased region" description="Basic residues" evidence="4">
    <location>
        <begin position="148"/>
        <end position="160"/>
    </location>
</feature>
<feature type="region of interest" description="Disordered" evidence="4">
    <location>
        <begin position="291"/>
        <end position="346"/>
    </location>
</feature>
<dbReference type="EMBL" id="AP028912">
    <property type="protein sequence ID" value="BES93522.1"/>
    <property type="molecule type" value="Genomic_DNA"/>
</dbReference>